<evidence type="ECO:0000313" key="2">
    <source>
        <dbReference type="EMBL" id="BCA30103.1"/>
    </source>
</evidence>
<dbReference type="KEGG" id="poj:PtoMrB4_40800"/>
<evidence type="ECO:0000313" key="5">
    <source>
        <dbReference type="Proteomes" id="UP000501237"/>
    </source>
</evidence>
<dbReference type="AlphaFoldDB" id="A0A1I0U4Q5"/>
<dbReference type="Pfam" id="PF00903">
    <property type="entry name" value="Glyoxalase"/>
    <property type="match status" value="1"/>
</dbReference>
<dbReference type="GeneID" id="57399299"/>
<name>A0A1I0U4Q5_9GAMM</name>
<dbReference type="Proteomes" id="UP000501237">
    <property type="component" value="Chromosome"/>
</dbReference>
<feature type="domain" description="Glyoxalase/fosfomycin resistance/dioxygenase" evidence="1">
    <location>
        <begin position="2"/>
        <end position="130"/>
    </location>
</feature>
<dbReference type="CDD" id="cd06588">
    <property type="entry name" value="PhnB_like"/>
    <property type="match status" value="1"/>
</dbReference>
<reference evidence="2 5" key="2">
    <citation type="journal article" date="2020" name="Microbiol. Resour. Announc.">
        <title>Complete genome sequence of Pseudomonas otitidis strain MrB4, isolated from Lake Biwa in Japan.</title>
        <authorList>
            <person name="Miyazaki K."/>
            <person name="Hase E."/>
            <person name="Maruya T."/>
        </authorList>
    </citation>
    <scope>NUCLEOTIDE SEQUENCE [LARGE SCALE GENOMIC DNA]</scope>
    <source>
        <strain evidence="2 5">MrB4</strain>
    </source>
</reference>
<dbReference type="RefSeq" id="WP_044412490.1">
    <property type="nucleotide sequence ID" value="NZ_AP022642.1"/>
</dbReference>
<dbReference type="EMBL" id="WTFN01000007">
    <property type="protein sequence ID" value="MWK55249.1"/>
    <property type="molecule type" value="Genomic_DNA"/>
</dbReference>
<dbReference type="PANTHER" id="PTHR33990">
    <property type="entry name" value="PROTEIN YJDN-RELATED"/>
    <property type="match status" value="1"/>
</dbReference>
<dbReference type="Proteomes" id="UP000461288">
    <property type="component" value="Unassembled WGS sequence"/>
</dbReference>
<accession>A0A1I0U4Q5</accession>
<dbReference type="STRING" id="319939.SAMN05216263_10851"/>
<dbReference type="Gene3D" id="3.10.180.10">
    <property type="entry name" value="2,3-Dihydroxybiphenyl 1,2-Dioxygenase, domain 1"/>
    <property type="match status" value="1"/>
</dbReference>
<dbReference type="PANTHER" id="PTHR33990:SF1">
    <property type="entry name" value="PROTEIN YJDN"/>
    <property type="match status" value="1"/>
</dbReference>
<protein>
    <submittedName>
        <fullName evidence="3">VOC family protein</fullName>
    </submittedName>
</protein>
<reference evidence="3 4" key="1">
    <citation type="submission" date="2019-12" db="EMBL/GenBank/DDBJ databases">
        <title>Draft genome sequence of Pseudomonas otitidis recovered from a chicken carcass.</title>
        <authorList>
            <person name="Vieira T.R."/>
            <person name="Oliviera E.F.C."/>
            <person name="Silva N.M.V."/>
            <person name="Sambrano G.E."/>
            <person name="Cibulski S.P."/>
            <person name="Cardoso M.R.I."/>
        </authorList>
    </citation>
    <scope>NUCLEOTIDE SEQUENCE [LARGE SCALE GENOMIC DNA]</scope>
    <source>
        <strain evidence="3 4">25_K</strain>
    </source>
</reference>
<evidence type="ECO:0000313" key="4">
    <source>
        <dbReference type="Proteomes" id="UP000461288"/>
    </source>
</evidence>
<organism evidence="3 4">
    <name type="scientific">Metapseudomonas otitidis</name>
    <dbReference type="NCBI Taxonomy" id="319939"/>
    <lineage>
        <taxon>Bacteria</taxon>
        <taxon>Pseudomonadati</taxon>
        <taxon>Pseudomonadota</taxon>
        <taxon>Gammaproteobacteria</taxon>
        <taxon>Pseudomonadales</taxon>
        <taxon>Pseudomonadaceae</taxon>
        <taxon>Metapseudomonas</taxon>
    </lineage>
</organism>
<gene>
    <name evidence="3" type="ORF">GO594_04635</name>
    <name evidence="2" type="ORF">PtoMrB4_40800</name>
</gene>
<dbReference type="InterPro" id="IPR029068">
    <property type="entry name" value="Glyas_Bleomycin-R_OHBP_Dase"/>
</dbReference>
<dbReference type="InterPro" id="IPR028973">
    <property type="entry name" value="PhnB-like"/>
</dbReference>
<evidence type="ECO:0000313" key="3">
    <source>
        <dbReference type="EMBL" id="MWK55249.1"/>
    </source>
</evidence>
<sequence>MRINAYLIFPGTCREAFTFYADVLGGELRMMTFGETPAAAHVPTDCHGHIIHACLTRDGQSLMASDSLPEQPHAGIRGCSVSLNVDSIAEAERVFSGLSAGGTVQMPLEPTFWAVRFGMFEDRFGVPWMVNCEKDGA</sequence>
<proteinExistence type="predicted"/>
<dbReference type="SUPFAM" id="SSF54593">
    <property type="entry name" value="Glyoxalase/Bleomycin resistance protein/Dihydroxybiphenyl dioxygenase"/>
    <property type="match status" value="1"/>
</dbReference>
<dbReference type="EMBL" id="AP022642">
    <property type="protein sequence ID" value="BCA30103.1"/>
    <property type="molecule type" value="Genomic_DNA"/>
</dbReference>
<evidence type="ECO:0000259" key="1">
    <source>
        <dbReference type="Pfam" id="PF00903"/>
    </source>
</evidence>
<dbReference type="InterPro" id="IPR004360">
    <property type="entry name" value="Glyas_Fos-R_dOase_dom"/>
</dbReference>